<keyword evidence="13" id="KW-1185">Reference proteome</keyword>
<dbReference type="GO" id="GO:0044877">
    <property type="term" value="F:protein-containing complex binding"/>
    <property type="evidence" value="ECO:0007669"/>
    <property type="project" value="TreeGrafter"/>
</dbReference>
<dbReference type="AlphaFoldDB" id="A0AAV2YMY2"/>
<keyword evidence="2" id="KW-0813">Transport</keyword>
<dbReference type="InterPro" id="IPR000595">
    <property type="entry name" value="cNMP-bd_dom"/>
</dbReference>
<keyword evidence="8" id="KW-0407">Ion channel</keyword>
<dbReference type="InterPro" id="IPR050866">
    <property type="entry name" value="CNG_cation_channel"/>
</dbReference>
<evidence type="ECO:0000256" key="4">
    <source>
        <dbReference type="ARBA" id="ARBA00022989"/>
    </source>
</evidence>
<dbReference type="GO" id="GO:0016020">
    <property type="term" value="C:membrane"/>
    <property type="evidence" value="ECO:0007669"/>
    <property type="project" value="UniProtKB-SubCell"/>
</dbReference>
<comment type="subcellular location">
    <subcellularLocation>
        <location evidence="1">Membrane</location>
        <topology evidence="1">Multi-pass membrane protein</topology>
    </subcellularLocation>
</comment>
<keyword evidence="4 10" id="KW-1133">Transmembrane helix</keyword>
<evidence type="ECO:0000256" key="6">
    <source>
        <dbReference type="ARBA" id="ARBA00023136"/>
    </source>
</evidence>
<evidence type="ECO:0000256" key="3">
    <source>
        <dbReference type="ARBA" id="ARBA00022692"/>
    </source>
</evidence>
<evidence type="ECO:0000256" key="9">
    <source>
        <dbReference type="SAM" id="MobiDB-lite"/>
    </source>
</evidence>
<evidence type="ECO:0000256" key="1">
    <source>
        <dbReference type="ARBA" id="ARBA00004141"/>
    </source>
</evidence>
<dbReference type="PANTHER" id="PTHR45638:SF11">
    <property type="entry name" value="CYCLIC NUCLEOTIDE-GATED CATION CHANNEL SUBUNIT A"/>
    <property type="match status" value="1"/>
</dbReference>
<dbReference type="InterPro" id="IPR018490">
    <property type="entry name" value="cNMP-bd_dom_sf"/>
</dbReference>
<feature type="transmembrane region" description="Helical" evidence="10">
    <location>
        <begin position="305"/>
        <end position="330"/>
    </location>
</feature>
<reference evidence="12" key="2">
    <citation type="journal article" date="2023" name="Microbiol Resour">
        <title>Decontamination and Annotation of the Draft Genome Sequence of the Oomycete Lagenidium giganteum ARSEF 373.</title>
        <authorList>
            <person name="Morgan W.R."/>
            <person name="Tartar A."/>
        </authorList>
    </citation>
    <scope>NUCLEOTIDE SEQUENCE</scope>
    <source>
        <strain evidence="12">ARSEF 373</strain>
    </source>
</reference>
<evidence type="ECO:0000313" key="12">
    <source>
        <dbReference type="EMBL" id="DAZ94693.1"/>
    </source>
</evidence>
<gene>
    <name evidence="12" type="ORF">N0F65_000008</name>
</gene>
<feature type="transmembrane region" description="Helical" evidence="10">
    <location>
        <begin position="240"/>
        <end position="258"/>
    </location>
</feature>
<keyword evidence="5" id="KW-0406">Ion transport</keyword>
<dbReference type="InterPro" id="IPR005821">
    <property type="entry name" value="Ion_trans_dom"/>
</dbReference>
<evidence type="ECO:0000256" key="8">
    <source>
        <dbReference type="ARBA" id="ARBA00023303"/>
    </source>
</evidence>
<dbReference type="Pfam" id="PF00520">
    <property type="entry name" value="Ion_trans"/>
    <property type="match status" value="1"/>
</dbReference>
<dbReference type="Gene3D" id="1.10.287.70">
    <property type="match status" value="1"/>
</dbReference>
<keyword evidence="3 10" id="KW-0812">Transmembrane</keyword>
<reference evidence="12" key="1">
    <citation type="submission" date="2022-11" db="EMBL/GenBank/DDBJ databases">
        <authorList>
            <person name="Morgan W.R."/>
            <person name="Tartar A."/>
        </authorList>
    </citation>
    <scope>NUCLEOTIDE SEQUENCE</scope>
    <source>
        <strain evidence="12">ARSEF 373</strain>
    </source>
</reference>
<proteinExistence type="predicted"/>
<dbReference type="InterPro" id="IPR014710">
    <property type="entry name" value="RmlC-like_jellyroll"/>
</dbReference>
<dbReference type="Proteomes" id="UP001146120">
    <property type="component" value="Unassembled WGS sequence"/>
</dbReference>
<dbReference type="InterPro" id="IPR018488">
    <property type="entry name" value="cNMP-bd_CS"/>
</dbReference>
<feature type="domain" description="Cyclic nucleotide-binding" evidence="11">
    <location>
        <begin position="408"/>
        <end position="510"/>
    </location>
</feature>
<accession>A0AAV2YMY2</accession>
<protein>
    <recommendedName>
        <fullName evidence="11">Cyclic nucleotide-binding domain-containing protein</fullName>
    </recommendedName>
</protein>
<sequence length="653" mass="73819">PRIAGGHASRRPSHASATPGRRRSSASSIAETVSNFTQHITKMFENLQNEVMDERKKQRVAELVDKEVLVLNADQLAHIQKKNTHPFTISINSNFRHWWDFVLTISVAYVLFVTPVKLSFDDITSMDLGGVGYVIDVMIDLIYLIEITLNFFTSYIDDATGEEVKTLNMIRHNYIYGWFIVDALNSFPSSLIGTSNVPLQLMKLLKVARVIKLSDSGLFKMITQRINRTMNPSLMRMSELTLIFFISQHFIACAYYFTSRQQNEDTGWGPNRTGNLYESYVDSMYFAIMVTTANDVSPHTSTEKLFTSVMLVVGIIINASIIGSAANLLANMDKAEIARKNQMDSINDYLRFKKVPLSLQNQIRRYYEYALTTRMVDPTHTLFADLPDRLKLSLKINLHDEFIRKVPLFKVCSSTGVIAMMQCLNMVVVMAGEIIINQGEVGHEFYFIKCGRVALFVRTDIEEIPLGTLGEGSFFGEQSLLTGEPQKAEVKAESITELAYLTKEDFTAIIDKFPTFFLAVKRISDSRMQTAQNVQKMKLGRDKRNSTGRRLSLKTAAQMLSSRRVADKMDSMSIPLPKKSSESRSTFVSVATGPALRLTKRMPSSRRKPTTTFNVKYLEKLSLAQARHLATMKAIEEMEIDANDEWDNDSSGI</sequence>
<dbReference type="CDD" id="cd00038">
    <property type="entry name" value="CAP_ED"/>
    <property type="match status" value="1"/>
</dbReference>
<evidence type="ECO:0000259" key="11">
    <source>
        <dbReference type="PROSITE" id="PS50042"/>
    </source>
</evidence>
<keyword evidence="7" id="KW-1071">Ligand-gated ion channel</keyword>
<feature type="non-terminal residue" evidence="12">
    <location>
        <position position="1"/>
    </location>
</feature>
<dbReference type="PANTHER" id="PTHR45638">
    <property type="entry name" value="CYCLIC NUCLEOTIDE-GATED CATION CHANNEL SUBUNIT A"/>
    <property type="match status" value="1"/>
</dbReference>
<dbReference type="Gene3D" id="2.60.120.10">
    <property type="entry name" value="Jelly Rolls"/>
    <property type="match status" value="1"/>
</dbReference>
<dbReference type="Gene3D" id="1.10.287.630">
    <property type="entry name" value="Helix hairpin bin"/>
    <property type="match status" value="1"/>
</dbReference>
<evidence type="ECO:0000256" key="7">
    <source>
        <dbReference type="ARBA" id="ARBA00023286"/>
    </source>
</evidence>
<keyword evidence="6 10" id="KW-0472">Membrane</keyword>
<dbReference type="SUPFAM" id="SSF81324">
    <property type="entry name" value="Voltage-gated potassium channels"/>
    <property type="match status" value="1"/>
</dbReference>
<feature type="transmembrane region" description="Helical" evidence="10">
    <location>
        <begin position="128"/>
        <end position="145"/>
    </location>
</feature>
<dbReference type="EMBL" id="DAKRPA010000237">
    <property type="protein sequence ID" value="DAZ94693.1"/>
    <property type="molecule type" value="Genomic_DNA"/>
</dbReference>
<evidence type="ECO:0000256" key="10">
    <source>
        <dbReference type="SAM" id="Phobius"/>
    </source>
</evidence>
<dbReference type="PROSITE" id="PS00888">
    <property type="entry name" value="CNMP_BINDING_1"/>
    <property type="match status" value="1"/>
</dbReference>
<evidence type="ECO:0000313" key="13">
    <source>
        <dbReference type="Proteomes" id="UP001146120"/>
    </source>
</evidence>
<dbReference type="GO" id="GO:0005221">
    <property type="term" value="F:intracellularly cyclic nucleotide-activated monoatomic cation channel activity"/>
    <property type="evidence" value="ECO:0007669"/>
    <property type="project" value="InterPro"/>
</dbReference>
<dbReference type="Pfam" id="PF00027">
    <property type="entry name" value="cNMP_binding"/>
    <property type="match status" value="1"/>
</dbReference>
<dbReference type="PROSITE" id="PS50042">
    <property type="entry name" value="CNMP_BINDING_3"/>
    <property type="match status" value="1"/>
</dbReference>
<feature type="transmembrane region" description="Helical" evidence="10">
    <location>
        <begin position="98"/>
        <end position="116"/>
    </location>
</feature>
<feature type="region of interest" description="Disordered" evidence="9">
    <location>
        <begin position="1"/>
        <end position="27"/>
    </location>
</feature>
<dbReference type="SMART" id="SM00100">
    <property type="entry name" value="cNMP"/>
    <property type="match status" value="1"/>
</dbReference>
<dbReference type="SUPFAM" id="SSF51206">
    <property type="entry name" value="cAMP-binding domain-like"/>
    <property type="match status" value="1"/>
</dbReference>
<organism evidence="12 13">
    <name type="scientific">Lagenidium giganteum</name>
    <dbReference type="NCBI Taxonomy" id="4803"/>
    <lineage>
        <taxon>Eukaryota</taxon>
        <taxon>Sar</taxon>
        <taxon>Stramenopiles</taxon>
        <taxon>Oomycota</taxon>
        <taxon>Peronosporomycetes</taxon>
        <taxon>Pythiales</taxon>
        <taxon>Pythiaceae</taxon>
    </lineage>
</organism>
<name>A0AAV2YMY2_9STRA</name>
<comment type="caution">
    <text evidence="12">The sequence shown here is derived from an EMBL/GenBank/DDBJ whole genome shotgun (WGS) entry which is preliminary data.</text>
</comment>
<evidence type="ECO:0000256" key="5">
    <source>
        <dbReference type="ARBA" id="ARBA00023065"/>
    </source>
</evidence>
<evidence type="ECO:0000256" key="2">
    <source>
        <dbReference type="ARBA" id="ARBA00022448"/>
    </source>
</evidence>